<comment type="caution">
    <text evidence="3">The sequence shown here is derived from an EMBL/GenBank/DDBJ whole genome shotgun (WGS) entry which is preliminary data.</text>
</comment>
<feature type="transmembrane region" description="Helical" evidence="2">
    <location>
        <begin position="522"/>
        <end position="544"/>
    </location>
</feature>
<evidence type="ECO:0000313" key="3">
    <source>
        <dbReference type="EMBL" id="CAG8703890.1"/>
    </source>
</evidence>
<proteinExistence type="predicted"/>
<keyword evidence="2" id="KW-0812">Transmembrane</keyword>
<name>A0A9N9HT68_9GLOM</name>
<evidence type="ECO:0000256" key="2">
    <source>
        <dbReference type="SAM" id="Phobius"/>
    </source>
</evidence>
<protein>
    <submittedName>
        <fullName evidence="3">16733_t:CDS:1</fullName>
    </submittedName>
</protein>
<dbReference type="InterPro" id="IPR052744">
    <property type="entry name" value="GPAT/DAPAT"/>
</dbReference>
<dbReference type="OrthoDB" id="1044435at2759"/>
<accession>A0A9N9HT68</accession>
<keyword evidence="2" id="KW-0472">Membrane</keyword>
<dbReference type="GO" id="GO:0004366">
    <property type="term" value="F:glycerol-3-phosphate O-acyltransferase activity"/>
    <property type="evidence" value="ECO:0007669"/>
    <property type="project" value="TreeGrafter"/>
</dbReference>
<feature type="region of interest" description="Disordered" evidence="1">
    <location>
        <begin position="153"/>
        <end position="198"/>
    </location>
</feature>
<feature type="compositionally biased region" description="Low complexity" evidence="1">
    <location>
        <begin position="182"/>
        <end position="194"/>
    </location>
</feature>
<keyword evidence="4" id="KW-1185">Reference proteome</keyword>
<dbReference type="GO" id="GO:0008654">
    <property type="term" value="P:phospholipid biosynthetic process"/>
    <property type="evidence" value="ECO:0007669"/>
    <property type="project" value="TreeGrafter"/>
</dbReference>
<gene>
    <name evidence="3" type="ORF">AMORRO_LOCUS12285</name>
</gene>
<dbReference type="AlphaFoldDB" id="A0A9N9HT68"/>
<feature type="transmembrane region" description="Helical" evidence="2">
    <location>
        <begin position="422"/>
        <end position="450"/>
    </location>
</feature>
<evidence type="ECO:0000313" key="4">
    <source>
        <dbReference type="Proteomes" id="UP000789342"/>
    </source>
</evidence>
<sequence>MLGCIPVIRPQDVQRINGVGMVTVIEDGMMVTGEELGKQVQVGDMLYVEFEGPDNKDILKEACGAVEEIIDDNKVRIKKPGMRWLTKGRRKGQLRRLVDYGSFKIRVERGSTLKTLENLNLPKSLSSSLSKSFERLSSSPGVLPPQIHDKIPEEQSEETTNHPPNSSGSGASECTPLLAEGSSNQSNRSTTTRSILPPVPSIPTTFTYTHLPPHSEVYSAVYNHFSQSQSVCIYPEGISHDSEHMMTLKYGCAVMSLGYLASKEPDALGRPRKLKLVPCGLNFFNRHRFRSRVFIEVGQTIEINEELIEMYRAGKDSKRQACKELLNIIQKSLSELTVNAPSYNTLLFFKTASRLYREKLLPRKLDFSEKLALLRRIAKKYSSTNPPSDEARTLKRDVVSYVQRLRDHHLSPHHTSTTPISLFVYLPLFLILIILTIPGLILFCPIGLVARYVGKRQGENAMLYDDNSLAITRWPGRDVIATWKMMTGIPLFIIFDFIYSILTIKLIRRFDLYEFDNKEQIVILGACLFLFFWTTVAYGTVLLWESMCWVGKKVWIGLWCIFNPKYRQSFTREKEELSIRVWKWLESNQLNITNYSLA</sequence>
<dbReference type="Proteomes" id="UP000789342">
    <property type="component" value="Unassembled WGS sequence"/>
</dbReference>
<reference evidence="3" key="1">
    <citation type="submission" date="2021-06" db="EMBL/GenBank/DDBJ databases">
        <authorList>
            <person name="Kallberg Y."/>
            <person name="Tangrot J."/>
            <person name="Rosling A."/>
        </authorList>
    </citation>
    <scope>NUCLEOTIDE SEQUENCE</scope>
    <source>
        <strain evidence="3">CL551</strain>
    </source>
</reference>
<keyword evidence="2" id="KW-1133">Transmembrane helix</keyword>
<organism evidence="3 4">
    <name type="scientific">Acaulospora morrowiae</name>
    <dbReference type="NCBI Taxonomy" id="94023"/>
    <lineage>
        <taxon>Eukaryota</taxon>
        <taxon>Fungi</taxon>
        <taxon>Fungi incertae sedis</taxon>
        <taxon>Mucoromycota</taxon>
        <taxon>Glomeromycotina</taxon>
        <taxon>Glomeromycetes</taxon>
        <taxon>Diversisporales</taxon>
        <taxon>Acaulosporaceae</taxon>
        <taxon>Acaulospora</taxon>
    </lineage>
</organism>
<dbReference type="GO" id="GO:0016287">
    <property type="term" value="F:glycerone-phosphate O-acyltransferase activity"/>
    <property type="evidence" value="ECO:0007669"/>
    <property type="project" value="TreeGrafter"/>
</dbReference>
<feature type="transmembrane region" description="Helical" evidence="2">
    <location>
        <begin position="483"/>
        <end position="502"/>
    </location>
</feature>
<dbReference type="EMBL" id="CAJVPV010017736">
    <property type="protein sequence ID" value="CAG8703890.1"/>
    <property type="molecule type" value="Genomic_DNA"/>
</dbReference>
<dbReference type="PANTHER" id="PTHR31605">
    <property type="entry name" value="GLYCEROL-3-PHOSPHATE O-ACYLTRANSFERASE 1"/>
    <property type="match status" value="1"/>
</dbReference>
<evidence type="ECO:0000256" key="1">
    <source>
        <dbReference type="SAM" id="MobiDB-lite"/>
    </source>
</evidence>
<feature type="compositionally biased region" description="Polar residues" evidence="1">
    <location>
        <begin position="161"/>
        <end position="172"/>
    </location>
</feature>
<dbReference type="PANTHER" id="PTHR31605:SF0">
    <property type="entry name" value="GLYCEROL-3-PHOSPHATE O-ACYLTRANSFERASE 1"/>
    <property type="match status" value="1"/>
</dbReference>